<proteinExistence type="predicted"/>
<accession>A0AAN0P5I4</accession>
<dbReference type="AlphaFoldDB" id="A0AAN0P5I4"/>
<name>A0AAN0P5I4_ACISD</name>
<dbReference type="SUPFAM" id="SSF54523">
    <property type="entry name" value="Pili subunits"/>
    <property type="match status" value="1"/>
</dbReference>
<keyword evidence="2" id="KW-0472">Membrane</keyword>
<evidence type="ECO:0000313" key="4">
    <source>
        <dbReference type="Proteomes" id="UP000000392"/>
    </source>
</evidence>
<dbReference type="PRINTS" id="PR00813">
    <property type="entry name" value="BCTERIALGSPG"/>
</dbReference>
<dbReference type="Pfam" id="PF07963">
    <property type="entry name" value="N_methyl"/>
    <property type="match status" value="1"/>
</dbReference>
<dbReference type="KEGG" id="acd:AOLE_01630"/>
<dbReference type="InterPro" id="IPR031982">
    <property type="entry name" value="PilE-like"/>
</dbReference>
<keyword evidence="2" id="KW-0812">Transmembrane</keyword>
<dbReference type="PANTHER" id="PTHR30093">
    <property type="entry name" value="GENERAL SECRETION PATHWAY PROTEIN G"/>
    <property type="match status" value="1"/>
</dbReference>
<dbReference type="GO" id="GO:0015627">
    <property type="term" value="C:type II protein secretion system complex"/>
    <property type="evidence" value="ECO:0007669"/>
    <property type="project" value="InterPro"/>
</dbReference>
<feature type="transmembrane region" description="Helical" evidence="2">
    <location>
        <begin position="12"/>
        <end position="33"/>
    </location>
</feature>
<keyword evidence="1" id="KW-0488">Methylation</keyword>
<dbReference type="InterPro" id="IPR000983">
    <property type="entry name" value="Bac_GSPG_pilin"/>
</dbReference>
<dbReference type="GO" id="GO:0015628">
    <property type="term" value="P:protein secretion by the type II secretion system"/>
    <property type="evidence" value="ECO:0007669"/>
    <property type="project" value="InterPro"/>
</dbReference>
<organism evidence="3 4">
    <name type="scientific">Acinetobacter oleivorans (strain JCM 16667 / KCTC 23045 / DR1)</name>
    <dbReference type="NCBI Taxonomy" id="436717"/>
    <lineage>
        <taxon>Bacteria</taxon>
        <taxon>Pseudomonadati</taxon>
        <taxon>Pseudomonadota</taxon>
        <taxon>Gammaproteobacteria</taxon>
        <taxon>Moraxellales</taxon>
        <taxon>Moraxellaceae</taxon>
        <taxon>Acinetobacter</taxon>
    </lineage>
</organism>
<dbReference type="GO" id="GO:0043683">
    <property type="term" value="P:type IV pilus assembly"/>
    <property type="evidence" value="ECO:0007669"/>
    <property type="project" value="InterPro"/>
</dbReference>
<protein>
    <submittedName>
        <fullName evidence="3">Pilin like competence factor</fullName>
    </submittedName>
</protein>
<dbReference type="InterPro" id="IPR045584">
    <property type="entry name" value="Pilin-like"/>
</dbReference>
<evidence type="ECO:0000313" key="3">
    <source>
        <dbReference type="EMBL" id="ADI89229.1"/>
    </source>
</evidence>
<dbReference type="Proteomes" id="UP000000392">
    <property type="component" value="Chromosome"/>
</dbReference>
<dbReference type="RefSeq" id="WP_013196717.1">
    <property type="nucleotide sequence ID" value="NC_014259.1"/>
</dbReference>
<sequence>MLKNGSHQGFTLIELMIVVAIIAILAAIAYPSYTQYKIRTNRTDLQAEMLRINQRLQSYKVVNHSFNNATLDNGTASQNYPLAGTAFYTVTLAIDADNQGYLLKATPIITSIQNGNGEVCVNQDQQRYWSKGLACSLISLSNTSNWDGR</sequence>
<reference evidence="3 4" key="1">
    <citation type="journal article" date="2010" name="J. Bacteriol.">
        <title>Complete genome sequence of the diesel-degrading Acinetobacter sp. strain DR1.</title>
        <authorList>
            <person name="Jung J."/>
            <person name="Baek J.H."/>
            <person name="Park W."/>
        </authorList>
    </citation>
    <scope>NUCLEOTIDE SEQUENCE [LARGE SCALE GENOMIC DNA]</scope>
    <source>
        <strain evidence="4">JCM 16667 / KCTC 23045 / DR1</strain>
    </source>
</reference>
<dbReference type="Gene3D" id="3.30.700.10">
    <property type="entry name" value="Glycoprotein, Type 4 Pilin"/>
    <property type="match status" value="1"/>
</dbReference>
<dbReference type="NCBIfam" id="TIGR02532">
    <property type="entry name" value="IV_pilin_GFxxxE"/>
    <property type="match status" value="1"/>
</dbReference>
<dbReference type="EMBL" id="CP002080">
    <property type="protein sequence ID" value="ADI89229.1"/>
    <property type="molecule type" value="Genomic_DNA"/>
</dbReference>
<evidence type="ECO:0000256" key="2">
    <source>
        <dbReference type="SAM" id="Phobius"/>
    </source>
</evidence>
<dbReference type="PROSITE" id="PS00409">
    <property type="entry name" value="PROKAR_NTER_METHYL"/>
    <property type="match status" value="1"/>
</dbReference>
<evidence type="ECO:0000256" key="1">
    <source>
        <dbReference type="ARBA" id="ARBA00022481"/>
    </source>
</evidence>
<dbReference type="InterPro" id="IPR012902">
    <property type="entry name" value="N_methyl_site"/>
</dbReference>
<keyword evidence="2" id="KW-1133">Transmembrane helix</keyword>
<dbReference type="Pfam" id="PF16732">
    <property type="entry name" value="ComP_DUS"/>
    <property type="match status" value="1"/>
</dbReference>
<dbReference type="GeneID" id="9380726"/>
<gene>
    <name evidence="3" type="ordered locus">AOLE_01630</name>
</gene>
<dbReference type="PANTHER" id="PTHR30093:SF47">
    <property type="entry name" value="TYPE IV PILUS NON-CORE MINOR PILIN PILE"/>
    <property type="match status" value="1"/>
</dbReference>